<dbReference type="GO" id="GO:0005524">
    <property type="term" value="F:ATP binding"/>
    <property type="evidence" value="ECO:0007669"/>
    <property type="project" value="UniProtKB-KW"/>
</dbReference>
<comment type="catalytic activity">
    <reaction evidence="5">
        <text>(6S)-5-formyl-5,6,7,8-tetrahydrofolate + ATP = (6R)-5,10-methenyltetrahydrofolate + ADP + phosphate</text>
        <dbReference type="Rhea" id="RHEA:10488"/>
        <dbReference type="ChEBI" id="CHEBI:30616"/>
        <dbReference type="ChEBI" id="CHEBI:43474"/>
        <dbReference type="ChEBI" id="CHEBI:57455"/>
        <dbReference type="ChEBI" id="CHEBI:57457"/>
        <dbReference type="ChEBI" id="CHEBI:456216"/>
        <dbReference type="EC" id="6.3.3.2"/>
    </reaction>
</comment>
<dbReference type="InterPro" id="IPR037171">
    <property type="entry name" value="NagB/RpiA_transferase-like"/>
</dbReference>
<comment type="similarity">
    <text evidence="1 5">Belongs to the 5-formyltetrahydrofolate cyclo-ligase family.</text>
</comment>
<keyword evidence="3 4" id="KW-0067">ATP-binding</keyword>
<dbReference type="Proteomes" id="UP000602124">
    <property type="component" value="Unassembled WGS sequence"/>
</dbReference>
<dbReference type="Pfam" id="PF01812">
    <property type="entry name" value="5-FTHF_cyc-lig"/>
    <property type="match status" value="1"/>
</dbReference>
<feature type="binding site" evidence="4">
    <location>
        <begin position="136"/>
        <end position="144"/>
    </location>
    <ligand>
        <name>ATP</name>
        <dbReference type="ChEBI" id="CHEBI:30616"/>
    </ligand>
</feature>
<comment type="cofactor">
    <cofactor evidence="5">
        <name>Mg(2+)</name>
        <dbReference type="ChEBI" id="CHEBI:18420"/>
    </cofactor>
</comment>
<evidence type="ECO:0000256" key="2">
    <source>
        <dbReference type="ARBA" id="ARBA00022741"/>
    </source>
</evidence>
<dbReference type="Gene3D" id="3.40.50.10420">
    <property type="entry name" value="NagB/RpiA/CoA transferase-like"/>
    <property type="match status" value="1"/>
</dbReference>
<evidence type="ECO:0000256" key="1">
    <source>
        <dbReference type="ARBA" id="ARBA00010638"/>
    </source>
</evidence>
<dbReference type="AlphaFoldDB" id="A0A934IXG5"/>
<keyword evidence="2 4" id="KW-0547">Nucleotide-binding</keyword>
<evidence type="ECO:0000313" key="6">
    <source>
        <dbReference type="EMBL" id="MBJ3786876.1"/>
    </source>
</evidence>
<dbReference type="SUPFAM" id="SSF100950">
    <property type="entry name" value="NagB/RpiA/CoA transferase-like"/>
    <property type="match status" value="1"/>
</dbReference>
<dbReference type="GO" id="GO:0046872">
    <property type="term" value="F:metal ion binding"/>
    <property type="evidence" value="ECO:0007669"/>
    <property type="project" value="UniProtKB-KW"/>
</dbReference>
<proteinExistence type="inferred from homology"/>
<dbReference type="InterPro" id="IPR002698">
    <property type="entry name" value="FTHF_cligase"/>
</dbReference>
<comment type="caution">
    <text evidence="6">The sequence shown here is derived from an EMBL/GenBank/DDBJ whole genome shotgun (WGS) entry which is preliminary data.</text>
</comment>
<dbReference type="PIRSF" id="PIRSF006806">
    <property type="entry name" value="FTHF_cligase"/>
    <property type="match status" value="1"/>
</dbReference>
<protein>
    <recommendedName>
        <fullName evidence="5">5-formyltetrahydrofolate cyclo-ligase</fullName>
        <ecNumber evidence="5">6.3.3.2</ecNumber>
    </recommendedName>
</protein>
<feature type="binding site" evidence="4">
    <location>
        <position position="61"/>
    </location>
    <ligand>
        <name>substrate</name>
    </ligand>
</feature>
<evidence type="ECO:0000256" key="4">
    <source>
        <dbReference type="PIRSR" id="PIRSR006806-1"/>
    </source>
</evidence>
<evidence type="ECO:0000313" key="7">
    <source>
        <dbReference type="Proteomes" id="UP000602124"/>
    </source>
</evidence>
<gene>
    <name evidence="6" type="ORF">JEQ47_19285</name>
</gene>
<dbReference type="PANTHER" id="PTHR23407:SF1">
    <property type="entry name" value="5-FORMYLTETRAHYDROFOLATE CYCLO-LIGASE"/>
    <property type="match status" value="1"/>
</dbReference>
<keyword evidence="5" id="KW-0479">Metal-binding</keyword>
<keyword evidence="7" id="KW-1185">Reference proteome</keyword>
<evidence type="ECO:0000256" key="5">
    <source>
        <dbReference type="RuleBase" id="RU361279"/>
    </source>
</evidence>
<keyword evidence="5" id="KW-0460">Magnesium</keyword>
<evidence type="ECO:0000256" key="3">
    <source>
        <dbReference type="ARBA" id="ARBA00022840"/>
    </source>
</evidence>
<dbReference type="GO" id="GO:0035999">
    <property type="term" value="P:tetrahydrofolate interconversion"/>
    <property type="evidence" value="ECO:0007669"/>
    <property type="project" value="TreeGrafter"/>
</dbReference>
<name>A0A934IXG5_9HYPH</name>
<dbReference type="GO" id="GO:0030272">
    <property type="term" value="F:5-formyltetrahydrofolate cyclo-ligase activity"/>
    <property type="evidence" value="ECO:0007669"/>
    <property type="project" value="UniProtKB-EC"/>
</dbReference>
<organism evidence="6 7">
    <name type="scientific">Devosia sediminis</name>
    <dbReference type="NCBI Taxonomy" id="2798801"/>
    <lineage>
        <taxon>Bacteria</taxon>
        <taxon>Pseudomonadati</taxon>
        <taxon>Pseudomonadota</taxon>
        <taxon>Alphaproteobacteria</taxon>
        <taxon>Hyphomicrobiales</taxon>
        <taxon>Devosiaceae</taxon>
        <taxon>Devosia</taxon>
    </lineage>
</organism>
<accession>A0A934IXG5</accession>
<keyword evidence="6" id="KW-0436">Ligase</keyword>
<dbReference type="GO" id="GO:0009396">
    <property type="term" value="P:folic acid-containing compound biosynthetic process"/>
    <property type="evidence" value="ECO:0007669"/>
    <property type="project" value="TreeGrafter"/>
</dbReference>
<dbReference type="InterPro" id="IPR024185">
    <property type="entry name" value="FTHF_cligase-like_sf"/>
</dbReference>
<dbReference type="RefSeq" id="WP_198878077.1">
    <property type="nucleotide sequence ID" value="NZ_JAEKMH010000006.1"/>
</dbReference>
<reference evidence="6" key="1">
    <citation type="submission" date="2020-12" db="EMBL/GenBank/DDBJ databases">
        <title>Devosia sp. MSA67 isolated from Mo River.</title>
        <authorList>
            <person name="Ma F."/>
            <person name="Zi Z."/>
        </authorList>
    </citation>
    <scope>NUCLEOTIDE SEQUENCE</scope>
    <source>
        <strain evidence="6">MSA67</strain>
    </source>
</reference>
<feature type="binding site" evidence="4">
    <location>
        <begin position="10"/>
        <end position="14"/>
    </location>
    <ligand>
        <name>ATP</name>
        <dbReference type="ChEBI" id="CHEBI:30616"/>
    </ligand>
</feature>
<dbReference type="NCBIfam" id="TIGR02727">
    <property type="entry name" value="MTHFS_bact"/>
    <property type="match status" value="1"/>
</dbReference>
<dbReference type="EMBL" id="JAEKMH010000006">
    <property type="protein sequence ID" value="MBJ3786876.1"/>
    <property type="molecule type" value="Genomic_DNA"/>
</dbReference>
<dbReference type="EC" id="6.3.3.2" evidence="5"/>
<sequence>MAELNIDEAKAALRRQAHASRAALSDEDRADAAKIVAAYFFDQIAYEPEQVIAGYWKIRDEIDCQTILARLMDGGQTVVLPVVAGDDAPLDLRVWEADAPLYEAGFGTLAPSDLAPRAVPDLMLVPLLGFDGEGTRLGYGGGYYDRTLAALPRKPLLIGLAFAAQEIPRIPREAHDVPLDAVITENGVRFFEGRA</sequence>
<dbReference type="PANTHER" id="PTHR23407">
    <property type="entry name" value="ATPASE INHIBITOR/5-FORMYLTETRAHYDROFOLATE CYCLO-LIGASE"/>
    <property type="match status" value="1"/>
</dbReference>